<feature type="domain" description="Gfo/Idh/MocA-like oxidoreductase N-terminal" evidence="4">
    <location>
        <begin position="5"/>
        <end position="130"/>
    </location>
</feature>
<evidence type="ECO:0000259" key="4">
    <source>
        <dbReference type="Pfam" id="PF01408"/>
    </source>
</evidence>
<dbReference type="EMBL" id="CP015208">
    <property type="protein sequence ID" value="AOY55646.1"/>
    <property type="molecule type" value="Genomic_DNA"/>
</dbReference>
<dbReference type="InterPro" id="IPR050463">
    <property type="entry name" value="Gfo/Idh/MocA_oxidrdct_glycsds"/>
</dbReference>
<evidence type="ECO:0000256" key="3">
    <source>
        <dbReference type="SAM" id="SignalP"/>
    </source>
</evidence>
<proteinExistence type="predicted"/>
<dbReference type="PANTHER" id="PTHR43818">
    <property type="entry name" value="BCDNA.GH03377"/>
    <property type="match status" value="1"/>
</dbReference>
<protein>
    <submittedName>
        <fullName evidence="6">Oxidoreductase</fullName>
    </submittedName>
</protein>
<dbReference type="Pfam" id="PF01408">
    <property type="entry name" value="GFO_IDH_MocA"/>
    <property type="match status" value="1"/>
</dbReference>
<evidence type="ECO:0000313" key="7">
    <source>
        <dbReference type="Proteomes" id="UP000243784"/>
    </source>
</evidence>
<sequence length="388" mass="40480">MTKTIKVAVIGAGFAGQAHAFGFRNASMAASAEIKVELAYIADPNLPLAQKTAARYGFAKAVADIDEVINSDVDAISVALPNFLHEEVLPKVLASGKHVFAEKPIGRTLGESQSLLALAEKTKAVTGVGFSFRRLPGLAAVAQAVAEGLIGNVHTARVWYNADYAADPKGALSWRYSSEQAGAGALLDIGSHAIDALHFVAGKVKTVTSANLRTVIVERPKPIAGAIGHGGSDSTDFGPVTNDDVAQLSVILENGALAQIGLSRIAHGQPNSLGIEVFGTRGSASFDSMAGTDFQIYQHDAGNSAFNGSRRVITGPQHPHFADVAAMPATGVGTAYAEAFIAEIQEFLVAIQKGTKMATDFKTAEQMMKVVDAALKSNATKSPVDLEL</sequence>
<dbReference type="GO" id="GO:0000166">
    <property type="term" value="F:nucleotide binding"/>
    <property type="evidence" value="ECO:0007669"/>
    <property type="project" value="InterPro"/>
</dbReference>
<keyword evidence="1" id="KW-0560">Oxidoreductase</keyword>
<evidence type="ECO:0000256" key="2">
    <source>
        <dbReference type="ARBA" id="ARBA00023027"/>
    </source>
</evidence>
<gene>
    <name evidence="6" type="ORF">A4Z71_01145</name>
</gene>
<feature type="signal peptide" evidence="3">
    <location>
        <begin position="1"/>
        <end position="20"/>
    </location>
</feature>
<dbReference type="Gene3D" id="3.30.360.10">
    <property type="entry name" value="Dihydrodipicolinate Reductase, domain 2"/>
    <property type="match status" value="1"/>
</dbReference>
<organism evidence="6 7">
    <name type="scientific">Candidatus Rhodoluna planktonica</name>
    <dbReference type="NCBI Taxonomy" id="535712"/>
    <lineage>
        <taxon>Bacteria</taxon>
        <taxon>Bacillati</taxon>
        <taxon>Actinomycetota</taxon>
        <taxon>Actinomycetes</taxon>
        <taxon>Micrococcales</taxon>
        <taxon>Microbacteriaceae</taxon>
        <taxon>Luna cluster</taxon>
        <taxon>Luna-1 subcluster</taxon>
        <taxon>Rhodoluna</taxon>
    </lineage>
</organism>
<dbReference type="SUPFAM" id="SSF51735">
    <property type="entry name" value="NAD(P)-binding Rossmann-fold domains"/>
    <property type="match status" value="1"/>
</dbReference>
<dbReference type="InterPro" id="IPR055170">
    <property type="entry name" value="GFO_IDH_MocA-like_dom"/>
</dbReference>
<dbReference type="AlphaFoldDB" id="A0A1D9DXW5"/>
<dbReference type="InterPro" id="IPR000683">
    <property type="entry name" value="Gfo/Idh/MocA-like_OxRdtase_N"/>
</dbReference>
<evidence type="ECO:0000259" key="5">
    <source>
        <dbReference type="Pfam" id="PF22725"/>
    </source>
</evidence>
<feature type="chain" id="PRO_5038872329" evidence="3">
    <location>
        <begin position="21"/>
        <end position="388"/>
    </location>
</feature>
<name>A0A1D9DXW5_9MICO</name>
<dbReference type="GO" id="GO:0016491">
    <property type="term" value="F:oxidoreductase activity"/>
    <property type="evidence" value="ECO:0007669"/>
    <property type="project" value="UniProtKB-KW"/>
</dbReference>
<reference evidence="6 7" key="1">
    <citation type="journal article" date="2016" name="Biochim. Biophys. Acta">
        <title>Photochemical characterization of actinorhodopsin and its functional existence in the natural host.</title>
        <authorList>
            <person name="Nakamura S."/>
            <person name="Kikukawa T."/>
            <person name="Tamogami J."/>
            <person name="Kamiya M."/>
            <person name="Aizawa T."/>
            <person name="Hahn M.W."/>
            <person name="Ihara K."/>
            <person name="Kamo N."/>
            <person name="Demura M."/>
        </authorList>
    </citation>
    <scope>NUCLEOTIDE SEQUENCE [LARGE SCALE GENOMIC DNA]</scope>
    <source>
        <strain evidence="6 7">MWH-Dar1</strain>
    </source>
</reference>
<dbReference type="InterPro" id="IPR036291">
    <property type="entry name" value="NAD(P)-bd_dom_sf"/>
</dbReference>
<evidence type="ECO:0000313" key="6">
    <source>
        <dbReference type="EMBL" id="AOY55646.1"/>
    </source>
</evidence>
<dbReference type="RefSeq" id="WP_070954159.1">
    <property type="nucleotide sequence ID" value="NZ_CP015208.1"/>
</dbReference>
<dbReference type="Proteomes" id="UP000243784">
    <property type="component" value="Chromosome"/>
</dbReference>
<dbReference type="Gene3D" id="3.40.50.720">
    <property type="entry name" value="NAD(P)-binding Rossmann-like Domain"/>
    <property type="match status" value="1"/>
</dbReference>
<keyword evidence="3" id="KW-0732">Signal</keyword>
<dbReference type="Pfam" id="PF22725">
    <property type="entry name" value="GFO_IDH_MocA_C3"/>
    <property type="match status" value="1"/>
</dbReference>
<keyword evidence="2" id="KW-0520">NAD</keyword>
<accession>A0A1D9DXW5</accession>
<dbReference type="KEGG" id="rpla:A4Z71_01145"/>
<evidence type="ECO:0000256" key="1">
    <source>
        <dbReference type="ARBA" id="ARBA00023002"/>
    </source>
</evidence>
<dbReference type="STRING" id="535712.A4Z71_01145"/>
<feature type="domain" description="GFO/IDH/MocA-like oxidoreductase" evidence="5">
    <location>
        <begin position="140"/>
        <end position="284"/>
    </location>
</feature>
<dbReference type="OrthoDB" id="9792085at2"/>
<keyword evidence="7" id="KW-1185">Reference proteome</keyword>
<dbReference type="SUPFAM" id="SSF55347">
    <property type="entry name" value="Glyceraldehyde-3-phosphate dehydrogenase-like, C-terminal domain"/>
    <property type="match status" value="1"/>
</dbReference>
<dbReference type="PANTHER" id="PTHR43818:SF11">
    <property type="entry name" value="BCDNA.GH03377"/>
    <property type="match status" value="1"/>
</dbReference>